<feature type="chain" id="PRO_5040282163" evidence="2">
    <location>
        <begin position="27"/>
        <end position="200"/>
    </location>
</feature>
<keyword evidence="1" id="KW-0812">Transmembrane</keyword>
<sequence length="200" mass="22853">MFEPVPRIGPFMPMIVLFVGVPLVWTLDSDHGARARPSLWWSNFPTMEAPFCRRTLNLRQYFGYRVCLRFVDQFPLGNLLPVTVGRIIDHFSMFTGEQYLGIAHEHAVQFASVGFLGVIFSRLILPVPFAIDHHAHAPLLGGPCVFNLTIFNILRRRHSMLNVILCSIIRALLMLLLHKIQSFQISERSKRSEKSIIPDS</sequence>
<keyword evidence="1" id="KW-1133">Transmembrane helix</keyword>
<evidence type="ECO:0000313" key="3">
    <source>
        <dbReference type="EMBL" id="KAG1792072.1"/>
    </source>
</evidence>
<dbReference type="AlphaFoldDB" id="A0A9P7ALY2"/>
<evidence type="ECO:0000256" key="1">
    <source>
        <dbReference type="SAM" id="Phobius"/>
    </source>
</evidence>
<reference evidence="3" key="1">
    <citation type="journal article" date="2020" name="New Phytol.">
        <title>Comparative genomics reveals dynamic genome evolution in host specialist ectomycorrhizal fungi.</title>
        <authorList>
            <person name="Lofgren L.A."/>
            <person name="Nguyen N.H."/>
            <person name="Vilgalys R."/>
            <person name="Ruytinx J."/>
            <person name="Liao H.L."/>
            <person name="Branco S."/>
            <person name="Kuo A."/>
            <person name="LaButti K."/>
            <person name="Lipzen A."/>
            <person name="Andreopoulos W."/>
            <person name="Pangilinan J."/>
            <person name="Riley R."/>
            <person name="Hundley H."/>
            <person name="Na H."/>
            <person name="Barry K."/>
            <person name="Grigoriev I.V."/>
            <person name="Stajich J.E."/>
            <person name="Kennedy P.G."/>
        </authorList>
    </citation>
    <scope>NUCLEOTIDE SEQUENCE</scope>
    <source>
        <strain evidence="3">S12</strain>
    </source>
</reference>
<dbReference type="RefSeq" id="XP_041158771.1">
    <property type="nucleotide sequence ID" value="XM_041311027.1"/>
</dbReference>
<dbReference type="EMBL" id="JABBWE010000039">
    <property type="protein sequence ID" value="KAG1792072.1"/>
    <property type="molecule type" value="Genomic_DNA"/>
</dbReference>
<dbReference type="GeneID" id="64604791"/>
<feature type="transmembrane region" description="Helical" evidence="1">
    <location>
        <begin position="107"/>
        <end position="125"/>
    </location>
</feature>
<protein>
    <submittedName>
        <fullName evidence="3">Uncharacterized protein</fullName>
    </submittedName>
</protein>
<keyword evidence="4" id="KW-1185">Reference proteome</keyword>
<feature type="transmembrane region" description="Helical" evidence="1">
    <location>
        <begin position="160"/>
        <end position="178"/>
    </location>
</feature>
<proteinExistence type="predicted"/>
<keyword evidence="2" id="KW-0732">Signal</keyword>
<name>A0A9P7ALY2_9AGAM</name>
<gene>
    <name evidence="3" type="ORF">HD556DRAFT_588362</name>
</gene>
<accession>A0A9P7ALY2</accession>
<dbReference type="Proteomes" id="UP000719766">
    <property type="component" value="Unassembled WGS sequence"/>
</dbReference>
<feature type="transmembrane region" description="Helical" evidence="1">
    <location>
        <begin position="137"/>
        <end position="154"/>
    </location>
</feature>
<organism evidence="3 4">
    <name type="scientific">Suillus plorans</name>
    <dbReference type="NCBI Taxonomy" id="116603"/>
    <lineage>
        <taxon>Eukaryota</taxon>
        <taxon>Fungi</taxon>
        <taxon>Dikarya</taxon>
        <taxon>Basidiomycota</taxon>
        <taxon>Agaricomycotina</taxon>
        <taxon>Agaricomycetes</taxon>
        <taxon>Agaricomycetidae</taxon>
        <taxon>Boletales</taxon>
        <taxon>Suillineae</taxon>
        <taxon>Suillaceae</taxon>
        <taxon>Suillus</taxon>
    </lineage>
</organism>
<feature type="signal peptide" evidence="2">
    <location>
        <begin position="1"/>
        <end position="26"/>
    </location>
</feature>
<comment type="caution">
    <text evidence="3">The sequence shown here is derived from an EMBL/GenBank/DDBJ whole genome shotgun (WGS) entry which is preliminary data.</text>
</comment>
<keyword evidence="1" id="KW-0472">Membrane</keyword>
<evidence type="ECO:0000256" key="2">
    <source>
        <dbReference type="SAM" id="SignalP"/>
    </source>
</evidence>
<evidence type="ECO:0000313" key="4">
    <source>
        <dbReference type="Proteomes" id="UP000719766"/>
    </source>
</evidence>